<name>A0ACB8CZN0_DERSI</name>
<proteinExistence type="predicted"/>
<dbReference type="Proteomes" id="UP000821865">
    <property type="component" value="Chromosome 4"/>
</dbReference>
<evidence type="ECO:0000313" key="1">
    <source>
        <dbReference type="EMBL" id="KAH7954602.1"/>
    </source>
</evidence>
<dbReference type="EMBL" id="CM023473">
    <property type="protein sequence ID" value="KAH7954602.1"/>
    <property type="molecule type" value="Genomic_DNA"/>
</dbReference>
<organism evidence="1 2">
    <name type="scientific">Dermacentor silvarum</name>
    <name type="common">Tick</name>
    <dbReference type="NCBI Taxonomy" id="543639"/>
    <lineage>
        <taxon>Eukaryota</taxon>
        <taxon>Metazoa</taxon>
        <taxon>Ecdysozoa</taxon>
        <taxon>Arthropoda</taxon>
        <taxon>Chelicerata</taxon>
        <taxon>Arachnida</taxon>
        <taxon>Acari</taxon>
        <taxon>Parasitiformes</taxon>
        <taxon>Ixodida</taxon>
        <taxon>Ixodoidea</taxon>
        <taxon>Ixodidae</taxon>
        <taxon>Rhipicephalinae</taxon>
        <taxon>Dermacentor</taxon>
    </lineage>
</organism>
<evidence type="ECO:0000313" key="2">
    <source>
        <dbReference type="Proteomes" id="UP000821865"/>
    </source>
</evidence>
<reference evidence="1" key="1">
    <citation type="submission" date="2020-05" db="EMBL/GenBank/DDBJ databases">
        <title>Large-scale comparative analyses of tick genomes elucidate their genetic diversity and vector capacities.</title>
        <authorList>
            <person name="Jia N."/>
            <person name="Wang J."/>
            <person name="Shi W."/>
            <person name="Du L."/>
            <person name="Sun Y."/>
            <person name="Zhan W."/>
            <person name="Jiang J."/>
            <person name="Wang Q."/>
            <person name="Zhang B."/>
            <person name="Ji P."/>
            <person name="Sakyi L.B."/>
            <person name="Cui X."/>
            <person name="Yuan T."/>
            <person name="Jiang B."/>
            <person name="Yang W."/>
            <person name="Lam T.T.-Y."/>
            <person name="Chang Q."/>
            <person name="Ding S."/>
            <person name="Wang X."/>
            <person name="Zhu J."/>
            <person name="Ruan X."/>
            <person name="Zhao L."/>
            <person name="Wei J."/>
            <person name="Que T."/>
            <person name="Du C."/>
            <person name="Cheng J."/>
            <person name="Dai P."/>
            <person name="Han X."/>
            <person name="Huang E."/>
            <person name="Gao Y."/>
            <person name="Liu J."/>
            <person name="Shao H."/>
            <person name="Ye R."/>
            <person name="Li L."/>
            <person name="Wei W."/>
            <person name="Wang X."/>
            <person name="Wang C."/>
            <person name="Yang T."/>
            <person name="Huo Q."/>
            <person name="Li W."/>
            <person name="Guo W."/>
            <person name="Chen H."/>
            <person name="Zhou L."/>
            <person name="Ni X."/>
            <person name="Tian J."/>
            <person name="Zhou Y."/>
            <person name="Sheng Y."/>
            <person name="Liu T."/>
            <person name="Pan Y."/>
            <person name="Xia L."/>
            <person name="Li J."/>
            <person name="Zhao F."/>
            <person name="Cao W."/>
        </authorList>
    </citation>
    <scope>NUCLEOTIDE SEQUENCE</scope>
    <source>
        <strain evidence="1">Dsil-2018</strain>
    </source>
</reference>
<comment type="caution">
    <text evidence="1">The sequence shown here is derived from an EMBL/GenBank/DDBJ whole genome shotgun (WGS) entry which is preliminary data.</text>
</comment>
<gene>
    <name evidence="1" type="ORF">HPB49_020077</name>
</gene>
<sequence length="146" mass="16179">MDNRSPDVKYVELRGRPSSPAVLQPGEKMSRGEPPPEEGAPLGESALLGPKSTRLLRIFSRIHNQLRSRCAVRQSARRSVYAVALDCINKLASWIHALWLARKAADDGRDVHDYYNALCSDEEWSTSVTAAELSLDDSGIFKDGQL</sequence>
<accession>A0ACB8CZN0</accession>
<protein>
    <submittedName>
        <fullName evidence="1">Uncharacterized protein</fullName>
    </submittedName>
</protein>
<keyword evidence="2" id="KW-1185">Reference proteome</keyword>